<dbReference type="Proteomes" id="UP000003423">
    <property type="component" value="Unassembled WGS sequence"/>
</dbReference>
<gene>
    <name evidence="1" type="ORF">BD31_I1024</name>
</gene>
<comment type="caution">
    <text evidence="1">The sequence shown here is derived from an EMBL/GenBank/DDBJ whole genome shotgun (WGS) entry which is preliminary data.</text>
</comment>
<dbReference type="Pfam" id="PF06293">
    <property type="entry name" value="Kdo"/>
    <property type="match status" value="1"/>
</dbReference>
<dbReference type="Gene3D" id="1.10.510.10">
    <property type="entry name" value="Transferase(Phosphotransferase) domain 1"/>
    <property type="match status" value="1"/>
</dbReference>
<reference evidence="1 2" key="1">
    <citation type="journal article" date="2012" name="J. Bacteriol.">
        <title>Genome sequence of "Candidatus Nitrosopumilus salaria" BD31, an ammonia-oxidizing archaeon from the San Francisco Bay estuary.</title>
        <authorList>
            <person name="Mosier A.C."/>
            <person name="Allen E.E."/>
            <person name="Kim M."/>
            <person name="Ferriera S."/>
            <person name="Francis C.A."/>
        </authorList>
    </citation>
    <scope>NUCLEOTIDE SEQUENCE [LARGE SCALE GENOMIC DNA]</scope>
    <source>
        <strain evidence="1 2">BD31</strain>
    </source>
</reference>
<evidence type="ECO:0000313" key="1">
    <source>
        <dbReference type="EMBL" id="EIJ65414.1"/>
    </source>
</evidence>
<proteinExistence type="predicted"/>
<evidence type="ECO:0000313" key="2">
    <source>
        <dbReference type="Proteomes" id="UP000003423"/>
    </source>
</evidence>
<accession>I3D121</accession>
<dbReference type="PATRIC" id="fig|859350.6.peg.1526"/>
<organism evidence="1 2">
    <name type="scientific">Candidatus Nitrosopumilus salarius BD31</name>
    <dbReference type="NCBI Taxonomy" id="859350"/>
    <lineage>
        <taxon>Archaea</taxon>
        <taxon>Nitrososphaerota</taxon>
        <taxon>Nitrososphaeria</taxon>
        <taxon>Nitrosopumilales</taxon>
        <taxon>Nitrosopumilaceae</taxon>
        <taxon>Nitrosopumilus</taxon>
    </lineage>
</organism>
<dbReference type="AlphaFoldDB" id="I3D121"/>
<name>I3D121_9ARCH</name>
<keyword evidence="2" id="KW-1185">Reference proteome</keyword>
<dbReference type="InterPro" id="IPR011009">
    <property type="entry name" value="Kinase-like_dom_sf"/>
</dbReference>
<dbReference type="SUPFAM" id="SSF56112">
    <property type="entry name" value="Protein kinase-like (PK-like)"/>
    <property type="match status" value="2"/>
</dbReference>
<sequence length="485" mass="55318">MTVNHHADLLASFGLSSSTLLVGEHALADMQIVRSIPSRRCVFRAIWQGEPVFVKMFYGNRANDYALRDMAGIRALQEANIITPMIRYHGEVKKLDAYAVIYEAIIDADNAEAKWEQLNDTDQVRLAIRLVETLAAHHNAKLIQTDMYLKNFLVTDHVIYTIDGDGIKRFDRLSKHQALHNLSCLLSKFDVLMLNQHLSTLLKAYSDARLWDAPPNTTAINKQIAHARRKALAAYAKKVFRQCSDVNVSKGDQLFTAVRSQYLSQSLPLTVKQLDDYLTKDNLIKDGNTCTVALATVGKRQLVIKRYNIKSFWHGLSRAFRQTRASISWANAHRLELLGIQTASPVELIEERWFGLKRRAYFLTEYVDAPDASVFFKQISDKTMRAQAVRALVQLFYRLYLLQISHGDMKASNIKILSDAEPLLIDLDSMKQHKSNKCAAKMHAKDIKRFMQNWKDEPSLYNAFVKVFKVVYADHAPLLAAEIFK</sequence>
<protein>
    <submittedName>
        <fullName evidence="1">Uncharacterized protein</fullName>
    </submittedName>
</protein>
<dbReference type="EMBL" id="AEXL02000126">
    <property type="protein sequence ID" value="EIJ65414.1"/>
    <property type="molecule type" value="Genomic_DNA"/>
</dbReference>